<dbReference type="EC" id="1.8.4.12" evidence="1"/>
<dbReference type="GO" id="GO:0030091">
    <property type="term" value="P:protein repair"/>
    <property type="evidence" value="ECO:0007669"/>
    <property type="project" value="InterPro"/>
</dbReference>
<dbReference type="PANTHER" id="PTHR10173:SF59">
    <property type="entry name" value="PEPTIDE METHIONINE SULFOXIDE REDUCTASE MSRA_MSRB"/>
    <property type="match status" value="1"/>
</dbReference>
<dbReference type="AlphaFoldDB" id="A0AAC8ZP24"/>
<dbReference type="Gene3D" id="2.170.150.20">
    <property type="entry name" value="Peptide methionine sulfoxide reductase"/>
    <property type="match status" value="1"/>
</dbReference>
<feature type="domain" description="MsrB" evidence="4">
    <location>
        <begin position="30"/>
        <end position="113"/>
    </location>
</feature>
<dbReference type="InterPro" id="IPR011057">
    <property type="entry name" value="Mss4-like_sf"/>
</dbReference>
<dbReference type="GO" id="GO:0005737">
    <property type="term" value="C:cytoplasm"/>
    <property type="evidence" value="ECO:0007669"/>
    <property type="project" value="TreeGrafter"/>
</dbReference>
<dbReference type="PANTHER" id="PTHR10173">
    <property type="entry name" value="METHIONINE SULFOXIDE REDUCTASE"/>
    <property type="match status" value="1"/>
</dbReference>
<gene>
    <name evidence="5" type="primary">mrsB</name>
    <name evidence="5" type="ORF">KU39_1696</name>
</gene>
<protein>
    <recommendedName>
        <fullName evidence="1">peptide-methionine (R)-S-oxide reductase</fullName>
        <ecNumber evidence="1">1.8.4.12</ecNumber>
    </recommendedName>
</protein>
<evidence type="ECO:0000256" key="2">
    <source>
        <dbReference type="ARBA" id="ARBA00023002"/>
    </source>
</evidence>
<evidence type="ECO:0000256" key="1">
    <source>
        <dbReference type="ARBA" id="ARBA00012499"/>
    </source>
</evidence>
<keyword evidence="2 5" id="KW-0560">Oxidoreductase</keyword>
<organism evidence="5 6">
    <name type="scientific">Piscirickettsia salmonis</name>
    <dbReference type="NCBI Taxonomy" id="1238"/>
    <lineage>
        <taxon>Bacteria</taxon>
        <taxon>Pseudomonadati</taxon>
        <taxon>Pseudomonadota</taxon>
        <taxon>Gammaproteobacteria</taxon>
        <taxon>Thiotrichales</taxon>
        <taxon>Piscirickettsiaceae</taxon>
        <taxon>Piscirickettsia</taxon>
    </lineage>
</organism>
<dbReference type="GO" id="GO:0033743">
    <property type="term" value="F:peptide-methionine (R)-S-oxide reductase activity"/>
    <property type="evidence" value="ECO:0007669"/>
    <property type="project" value="UniProtKB-EC"/>
</dbReference>
<dbReference type="EMBL" id="CP012508">
    <property type="protein sequence ID" value="ALB22878.1"/>
    <property type="molecule type" value="Genomic_DNA"/>
</dbReference>
<dbReference type="SUPFAM" id="SSF51316">
    <property type="entry name" value="Mss4-like"/>
    <property type="match status" value="1"/>
</dbReference>
<dbReference type="InterPro" id="IPR028427">
    <property type="entry name" value="Met_Sox_Rdtase_MsrB"/>
</dbReference>
<accession>A0AAC8ZP24</accession>
<evidence type="ECO:0000256" key="3">
    <source>
        <dbReference type="ARBA" id="ARBA00048488"/>
    </source>
</evidence>
<sequence>MKFLMKIWVAGVVILHGELIMAADYSKFDKASRLEMLTPLQYKVTQKEGTERAFDNTYWDNQQVGIYVDIVSGEPLFSSKDKYKSGTGWPSFTQPIDQQYIVIKEDRKLMALP</sequence>
<comment type="catalytic activity">
    <reaction evidence="3">
        <text>L-methionyl-[protein] + [thioredoxin]-disulfide + H2O = L-methionyl-(R)-S-oxide-[protein] + [thioredoxin]-dithiol</text>
        <dbReference type="Rhea" id="RHEA:24164"/>
        <dbReference type="Rhea" id="RHEA-COMP:10698"/>
        <dbReference type="Rhea" id="RHEA-COMP:10700"/>
        <dbReference type="Rhea" id="RHEA-COMP:12313"/>
        <dbReference type="Rhea" id="RHEA-COMP:12314"/>
        <dbReference type="ChEBI" id="CHEBI:15377"/>
        <dbReference type="ChEBI" id="CHEBI:16044"/>
        <dbReference type="ChEBI" id="CHEBI:29950"/>
        <dbReference type="ChEBI" id="CHEBI:45764"/>
        <dbReference type="ChEBI" id="CHEBI:50058"/>
        <dbReference type="EC" id="1.8.4.12"/>
    </reaction>
</comment>
<name>A0AAC8ZP24_PISSA</name>
<evidence type="ECO:0000313" key="6">
    <source>
        <dbReference type="Proteomes" id="UP000029558"/>
    </source>
</evidence>
<dbReference type="PROSITE" id="PS51790">
    <property type="entry name" value="MSRB"/>
    <property type="match status" value="1"/>
</dbReference>
<reference evidence="5 6" key="1">
    <citation type="journal article" date="2014" name="Genome Announc.">
        <title>Comparative Genome Analysis of Two Isolates of the Fish Pathogen Piscirickettsia salmonis from Different Hosts Reveals Major Differences in Virulence-Associated Secretion Systems.</title>
        <authorList>
            <person name="Bohle H."/>
            <person name="Henriquez P."/>
            <person name="Grothusen H."/>
            <person name="Navas E."/>
            <person name="Sandoval A."/>
            <person name="Bustamante F."/>
            <person name="Bustos P."/>
            <person name="Mancilla M."/>
        </authorList>
    </citation>
    <scope>NUCLEOTIDE SEQUENCE [LARGE SCALE GENOMIC DNA]</scope>
    <source>
        <strain evidence="6">B1-32597</strain>
    </source>
</reference>
<dbReference type="GO" id="GO:0006979">
    <property type="term" value="P:response to oxidative stress"/>
    <property type="evidence" value="ECO:0007669"/>
    <property type="project" value="InterPro"/>
</dbReference>
<dbReference type="Pfam" id="PF01641">
    <property type="entry name" value="SelR"/>
    <property type="match status" value="1"/>
</dbReference>
<dbReference type="Proteomes" id="UP000029558">
    <property type="component" value="Chromosome"/>
</dbReference>
<proteinExistence type="predicted"/>
<dbReference type="InterPro" id="IPR002579">
    <property type="entry name" value="Met_Sox_Rdtase_MsrB_dom"/>
</dbReference>
<evidence type="ECO:0000313" key="5">
    <source>
        <dbReference type="EMBL" id="ALB22878.1"/>
    </source>
</evidence>
<evidence type="ECO:0000259" key="4">
    <source>
        <dbReference type="PROSITE" id="PS51790"/>
    </source>
</evidence>